<feature type="compositionally biased region" description="Polar residues" evidence="1">
    <location>
        <begin position="13"/>
        <end position="24"/>
    </location>
</feature>
<evidence type="ECO:0000313" key="2">
    <source>
        <dbReference type="EMBL" id="KAK8396399.1"/>
    </source>
</evidence>
<dbReference type="AlphaFoldDB" id="A0AAW0U9Y8"/>
<dbReference type="EMBL" id="JARAKH010000016">
    <property type="protein sequence ID" value="KAK8396399.1"/>
    <property type="molecule type" value="Genomic_DNA"/>
</dbReference>
<reference evidence="2 3" key="1">
    <citation type="submission" date="2023-03" db="EMBL/GenBank/DDBJ databases">
        <title>High-quality genome of Scylla paramamosain provides insights in environmental adaptation.</title>
        <authorList>
            <person name="Zhang L."/>
        </authorList>
    </citation>
    <scope>NUCLEOTIDE SEQUENCE [LARGE SCALE GENOMIC DNA]</scope>
    <source>
        <strain evidence="2">LZ_2023a</strain>
        <tissue evidence="2">Muscle</tissue>
    </source>
</reference>
<keyword evidence="3" id="KW-1185">Reference proteome</keyword>
<sequence>MLPRMPHPFSLHATPTSDPPTTTLWRRGSPGTCKGGHHGGSAAGHECWGQQVRVAGQRHVIENLDLSRLKDMQWQRHRLKSSTSCRTGP</sequence>
<accession>A0AAW0U9Y8</accession>
<feature type="region of interest" description="Disordered" evidence="1">
    <location>
        <begin position="1"/>
        <end position="42"/>
    </location>
</feature>
<dbReference type="Proteomes" id="UP001487740">
    <property type="component" value="Unassembled WGS sequence"/>
</dbReference>
<name>A0AAW0U9Y8_SCYPA</name>
<proteinExistence type="predicted"/>
<evidence type="ECO:0000313" key="3">
    <source>
        <dbReference type="Proteomes" id="UP001487740"/>
    </source>
</evidence>
<organism evidence="2 3">
    <name type="scientific">Scylla paramamosain</name>
    <name type="common">Mud crab</name>
    <dbReference type="NCBI Taxonomy" id="85552"/>
    <lineage>
        <taxon>Eukaryota</taxon>
        <taxon>Metazoa</taxon>
        <taxon>Ecdysozoa</taxon>
        <taxon>Arthropoda</taxon>
        <taxon>Crustacea</taxon>
        <taxon>Multicrustacea</taxon>
        <taxon>Malacostraca</taxon>
        <taxon>Eumalacostraca</taxon>
        <taxon>Eucarida</taxon>
        <taxon>Decapoda</taxon>
        <taxon>Pleocyemata</taxon>
        <taxon>Brachyura</taxon>
        <taxon>Eubrachyura</taxon>
        <taxon>Portunoidea</taxon>
        <taxon>Portunidae</taxon>
        <taxon>Portuninae</taxon>
        <taxon>Scylla</taxon>
    </lineage>
</organism>
<gene>
    <name evidence="2" type="ORF">O3P69_005445</name>
</gene>
<protein>
    <submittedName>
        <fullName evidence="2">Uncharacterized protein</fullName>
    </submittedName>
</protein>
<comment type="caution">
    <text evidence="2">The sequence shown here is derived from an EMBL/GenBank/DDBJ whole genome shotgun (WGS) entry which is preliminary data.</text>
</comment>
<evidence type="ECO:0000256" key="1">
    <source>
        <dbReference type="SAM" id="MobiDB-lite"/>
    </source>
</evidence>